<dbReference type="EMBL" id="CAJEWN010001061">
    <property type="protein sequence ID" value="CAD2193832.1"/>
    <property type="molecule type" value="Genomic_DNA"/>
</dbReference>
<accession>A0A6V7X3L6</accession>
<evidence type="ECO:0000313" key="2">
    <source>
        <dbReference type="EMBL" id="CAD2193832.1"/>
    </source>
</evidence>
<organism evidence="2 3">
    <name type="scientific">Meloidogyne enterolobii</name>
    <name type="common">Root-knot nematode worm</name>
    <name type="synonym">Meloidogyne mayaguensis</name>
    <dbReference type="NCBI Taxonomy" id="390850"/>
    <lineage>
        <taxon>Eukaryota</taxon>
        <taxon>Metazoa</taxon>
        <taxon>Ecdysozoa</taxon>
        <taxon>Nematoda</taxon>
        <taxon>Chromadorea</taxon>
        <taxon>Rhabditida</taxon>
        <taxon>Tylenchina</taxon>
        <taxon>Tylenchomorpha</taxon>
        <taxon>Tylenchoidea</taxon>
        <taxon>Meloidogynidae</taxon>
        <taxon>Meloidogyninae</taxon>
        <taxon>Meloidogyne</taxon>
    </lineage>
</organism>
<keyword evidence="1" id="KW-0472">Membrane</keyword>
<keyword evidence="1" id="KW-0812">Transmembrane</keyword>
<protein>
    <submittedName>
        <fullName evidence="2">Uncharacterized protein</fullName>
    </submittedName>
</protein>
<sequence>MHVNEVCVAHSFFSFLFNPLPLFFCKILFYFIFYINFFLLLLFCRISPSSVGLQHFLMFSLLKMENKLVKVYY</sequence>
<reference evidence="2 3" key="1">
    <citation type="submission" date="2020-08" db="EMBL/GenBank/DDBJ databases">
        <authorList>
            <person name="Koutsovoulos G."/>
            <person name="Danchin GJ E."/>
        </authorList>
    </citation>
    <scope>NUCLEOTIDE SEQUENCE [LARGE SCALE GENOMIC DNA]</scope>
</reference>
<dbReference type="Proteomes" id="UP000580250">
    <property type="component" value="Unassembled WGS sequence"/>
</dbReference>
<dbReference type="AlphaFoldDB" id="A0A6V7X3L6"/>
<proteinExistence type="predicted"/>
<name>A0A6V7X3L6_MELEN</name>
<gene>
    <name evidence="2" type="ORF">MENT_LOCUS46804</name>
</gene>
<evidence type="ECO:0000313" key="3">
    <source>
        <dbReference type="Proteomes" id="UP000580250"/>
    </source>
</evidence>
<feature type="transmembrane region" description="Helical" evidence="1">
    <location>
        <begin position="20"/>
        <end position="44"/>
    </location>
</feature>
<comment type="caution">
    <text evidence="2">The sequence shown here is derived from an EMBL/GenBank/DDBJ whole genome shotgun (WGS) entry which is preliminary data.</text>
</comment>
<keyword evidence="1" id="KW-1133">Transmembrane helix</keyword>
<evidence type="ECO:0000256" key="1">
    <source>
        <dbReference type="SAM" id="Phobius"/>
    </source>
</evidence>